<name>A0A811MB11_9POAL</name>
<dbReference type="AlphaFoldDB" id="A0A811MB11"/>
<evidence type="ECO:0000313" key="2">
    <source>
        <dbReference type="EMBL" id="CAD6203875.1"/>
    </source>
</evidence>
<accession>A0A811MB11</accession>
<gene>
    <name evidence="2" type="ORF">NCGR_LOCUS1992</name>
</gene>
<organism evidence="2 3">
    <name type="scientific">Miscanthus lutarioriparius</name>
    <dbReference type="NCBI Taxonomy" id="422564"/>
    <lineage>
        <taxon>Eukaryota</taxon>
        <taxon>Viridiplantae</taxon>
        <taxon>Streptophyta</taxon>
        <taxon>Embryophyta</taxon>
        <taxon>Tracheophyta</taxon>
        <taxon>Spermatophyta</taxon>
        <taxon>Magnoliopsida</taxon>
        <taxon>Liliopsida</taxon>
        <taxon>Poales</taxon>
        <taxon>Poaceae</taxon>
        <taxon>PACMAD clade</taxon>
        <taxon>Panicoideae</taxon>
        <taxon>Andropogonodae</taxon>
        <taxon>Andropogoneae</taxon>
        <taxon>Saccharinae</taxon>
        <taxon>Miscanthus</taxon>
    </lineage>
</organism>
<protein>
    <submittedName>
        <fullName evidence="2">Uncharacterized protein</fullName>
    </submittedName>
</protein>
<comment type="caution">
    <text evidence="2">The sequence shown here is derived from an EMBL/GenBank/DDBJ whole genome shotgun (WGS) entry which is preliminary data.</text>
</comment>
<keyword evidence="3" id="KW-1185">Reference proteome</keyword>
<reference evidence="2" key="1">
    <citation type="submission" date="2020-10" db="EMBL/GenBank/DDBJ databases">
        <authorList>
            <person name="Han B."/>
            <person name="Lu T."/>
            <person name="Zhao Q."/>
            <person name="Huang X."/>
            <person name="Zhao Y."/>
        </authorList>
    </citation>
    <scope>NUCLEOTIDE SEQUENCE</scope>
</reference>
<dbReference type="EMBL" id="CAJGYO010000001">
    <property type="protein sequence ID" value="CAD6203875.1"/>
    <property type="molecule type" value="Genomic_DNA"/>
</dbReference>
<evidence type="ECO:0000313" key="3">
    <source>
        <dbReference type="Proteomes" id="UP000604825"/>
    </source>
</evidence>
<feature type="compositionally biased region" description="Basic and acidic residues" evidence="1">
    <location>
        <begin position="14"/>
        <end position="42"/>
    </location>
</feature>
<sequence length="290" mass="31138">MAGKRNVKTGMEGWKAEADHEQERVRIQPREAKKSKGGEELRGHRRPHPLCSATTIYNKKVLPKFCTQQSILLVDRTEQYGAWVPLAEEGGGGEDGDGDGEEVAVDAEDDLIHARVQDGLGEDDVVALLSAHGSRGPLPLAHQLHNDDDQRRSTVAAFGSSSPCSSPLIPTSGRPASSCFSSATDGCACVCVAGSSESNGISLVPSRPSGVIFGAYVYVRNPRNANTTPCSSKALHLIIEKTLHLFFIKKMQLQSKAYSSVHDGRSGWLWAYGQGVFFPSKVFGNLSCAA</sequence>
<feature type="region of interest" description="Disordered" evidence="1">
    <location>
        <begin position="1"/>
        <end position="47"/>
    </location>
</feature>
<dbReference type="Proteomes" id="UP000604825">
    <property type="component" value="Unassembled WGS sequence"/>
</dbReference>
<proteinExistence type="predicted"/>
<evidence type="ECO:0000256" key="1">
    <source>
        <dbReference type="SAM" id="MobiDB-lite"/>
    </source>
</evidence>